<evidence type="ECO:0000256" key="2">
    <source>
        <dbReference type="SAM" id="Phobius"/>
    </source>
</evidence>
<dbReference type="AlphaFoldDB" id="A0A365GZ20"/>
<dbReference type="Pfam" id="PF13845">
    <property type="entry name" value="Septum_form"/>
    <property type="match status" value="1"/>
</dbReference>
<proteinExistence type="predicted"/>
<feature type="compositionally biased region" description="Pro residues" evidence="1">
    <location>
        <begin position="41"/>
        <end position="51"/>
    </location>
</feature>
<reference evidence="4 5" key="1">
    <citation type="submission" date="2018-06" db="EMBL/GenBank/DDBJ databases">
        <title>Actinomadura craniellae sp. nov. isolated from marine sponge Craniella sp.</title>
        <authorList>
            <person name="Li L."/>
            <person name="Xu Q.H."/>
            <person name="Lin H.W."/>
            <person name="Lu Y.H."/>
        </authorList>
    </citation>
    <scope>NUCLEOTIDE SEQUENCE [LARGE SCALE GENOMIC DNA]</scope>
    <source>
        <strain evidence="4 5">LHW63021</strain>
    </source>
</reference>
<gene>
    <name evidence="4" type="ORF">DPM19_27470</name>
</gene>
<evidence type="ECO:0000259" key="3">
    <source>
        <dbReference type="Pfam" id="PF13845"/>
    </source>
</evidence>
<evidence type="ECO:0000313" key="5">
    <source>
        <dbReference type="Proteomes" id="UP000251891"/>
    </source>
</evidence>
<evidence type="ECO:0000313" key="4">
    <source>
        <dbReference type="EMBL" id="RAY12080.1"/>
    </source>
</evidence>
<dbReference type="RefSeq" id="WP_111870947.1">
    <property type="nucleotide sequence ID" value="NZ_QLYX01000015.1"/>
</dbReference>
<accession>A0A365GZ20</accession>
<dbReference type="Proteomes" id="UP000251891">
    <property type="component" value="Unassembled WGS sequence"/>
</dbReference>
<dbReference type="InterPro" id="IPR026004">
    <property type="entry name" value="Septum_form"/>
</dbReference>
<dbReference type="EMBL" id="QLYX01000015">
    <property type="protein sequence ID" value="RAY12080.1"/>
    <property type="molecule type" value="Genomic_DNA"/>
</dbReference>
<comment type="caution">
    <text evidence="4">The sequence shown here is derived from an EMBL/GenBank/DDBJ whole genome shotgun (WGS) entry which is preliminary data.</text>
</comment>
<feature type="region of interest" description="Disordered" evidence="1">
    <location>
        <begin position="1"/>
        <end position="51"/>
    </location>
</feature>
<keyword evidence="2" id="KW-0472">Membrane</keyword>
<keyword evidence="2" id="KW-0812">Transmembrane</keyword>
<keyword evidence="2" id="KW-1133">Transmembrane helix</keyword>
<name>A0A365GZ20_9ACTN</name>
<dbReference type="OrthoDB" id="3480120at2"/>
<sequence length="369" mass="39393">MSRSSEPPDSGWAAPDPDVPSDRPPDAPVPPPAGFPAGPAGGPPLPPGPEGAPPRNRLALVALVLGLVGGVLFAVGFAIAALVQIRRTGERGRGMAVGALLVSAVWLAGSVTFAVTKFADLSDLGDVTGTPEVRRALMIYPKPGECFDVLGDGTNATNTRKVPCTGPHDAQMIVSLQFPQGPWSGDTETERIAGQECEQRFRALFGTRTPGENITIYTIYPRREHLEMGDRTVSCAAAAIEGKLTSPLEVRDTGVREWSELRTGQCIDYDTDQASITVKLANCATPHTGQVLHTLRLPGSAWPGERVVGKRAEAACDKKWAYFGDDPIADRLLMSSLHPTEDTWAQGDRSVQCVVTAEHGKLRRSVMRS</sequence>
<feature type="transmembrane region" description="Helical" evidence="2">
    <location>
        <begin position="58"/>
        <end position="83"/>
    </location>
</feature>
<protein>
    <recommendedName>
        <fullName evidence="3">Septum formation-related domain-containing protein</fullName>
    </recommendedName>
</protein>
<evidence type="ECO:0000256" key="1">
    <source>
        <dbReference type="SAM" id="MobiDB-lite"/>
    </source>
</evidence>
<organism evidence="4 5">
    <name type="scientific">Actinomadura craniellae</name>
    <dbReference type="NCBI Taxonomy" id="2231787"/>
    <lineage>
        <taxon>Bacteria</taxon>
        <taxon>Bacillati</taxon>
        <taxon>Actinomycetota</taxon>
        <taxon>Actinomycetes</taxon>
        <taxon>Streptosporangiales</taxon>
        <taxon>Thermomonosporaceae</taxon>
        <taxon>Actinomadura</taxon>
    </lineage>
</organism>
<feature type="domain" description="Septum formation-related" evidence="3">
    <location>
        <begin position="144"/>
        <end position="353"/>
    </location>
</feature>
<feature type="transmembrane region" description="Helical" evidence="2">
    <location>
        <begin position="95"/>
        <end position="115"/>
    </location>
</feature>
<keyword evidence="5" id="KW-1185">Reference proteome</keyword>